<dbReference type="EC" id="2.7.11.1" evidence="1"/>
<dbReference type="SMART" id="SM00220">
    <property type="entry name" value="S_TKc"/>
    <property type="match status" value="1"/>
</dbReference>
<dbReference type="PROSITE" id="PS00107">
    <property type="entry name" value="PROTEIN_KINASE_ATP"/>
    <property type="match status" value="1"/>
</dbReference>
<dbReference type="PANTHER" id="PTHR43289:SF6">
    <property type="entry name" value="SERINE_THREONINE-PROTEIN KINASE NEKL-3"/>
    <property type="match status" value="1"/>
</dbReference>
<dbReference type="CDD" id="cd14014">
    <property type="entry name" value="STKc_PknB_like"/>
    <property type="match status" value="1"/>
</dbReference>
<dbReference type="Pfam" id="PF00069">
    <property type="entry name" value="Pkinase"/>
    <property type="match status" value="1"/>
</dbReference>
<dbReference type="PROSITE" id="PS50011">
    <property type="entry name" value="PROTEIN_KINASE_DOM"/>
    <property type="match status" value="1"/>
</dbReference>
<evidence type="ECO:0000256" key="6">
    <source>
        <dbReference type="ARBA" id="ARBA00022840"/>
    </source>
</evidence>
<evidence type="ECO:0000256" key="1">
    <source>
        <dbReference type="ARBA" id="ARBA00012513"/>
    </source>
</evidence>
<organism evidence="10 11">
    <name type="scientific">Paractinoplanes globisporus</name>
    <dbReference type="NCBI Taxonomy" id="113565"/>
    <lineage>
        <taxon>Bacteria</taxon>
        <taxon>Bacillati</taxon>
        <taxon>Actinomycetota</taxon>
        <taxon>Actinomycetes</taxon>
        <taxon>Micromonosporales</taxon>
        <taxon>Micromonosporaceae</taxon>
        <taxon>Paractinoplanes</taxon>
    </lineage>
</organism>
<keyword evidence="8" id="KW-0812">Transmembrane</keyword>
<dbReference type="InterPro" id="IPR008271">
    <property type="entry name" value="Ser/Thr_kinase_AS"/>
</dbReference>
<dbReference type="InterPro" id="IPR011009">
    <property type="entry name" value="Kinase-like_dom_sf"/>
</dbReference>
<sequence length="471" mass="49521">MGVGAGGILRPGERLGDRYRLESRLGAGGMGEVWRAVDELLGRVVAVKVMLPSVADDPEFGRRFLIEATSMARVNHPAVASIHDFGRGRGVTYLVMEFVDGESLAQRLARTGRLDPATTMRIVAQAADGLQAVHDQGIVHRDVKPANLLIRRDGSVVITDFGIARHEDASHLTATGAVLGTPSYLSPEQVLGQPATPRSDVYSLGLTAYECLAGERPFVGDNPYAVALQRLQSAPRTIGVTLPAPVLRVVERALATDPAGRWPSAAALADAARATATPGAPASPRTPEIAEPGPRRKVIAAAWAAAILVVVVAAAWFITRAGSGDDGRLQAQQPDVRTGGATTATATVKGFAACGNALCPTEPMCWSGLTSISGKAQPPAPVNCSEEHYWETFAAVRLPAGAADGRADELMERPDVAKACSAALMASRSKDPAATRSWRRDAWPIQRTGDGVPLLHCLAGSTDGETTKTIF</sequence>
<feature type="binding site" evidence="7">
    <location>
        <position position="48"/>
    </location>
    <ligand>
        <name>ATP</name>
        <dbReference type="ChEBI" id="CHEBI:30616"/>
    </ligand>
</feature>
<evidence type="ECO:0000259" key="9">
    <source>
        <dbReference type="PROSITE" id="PS50011"/>
    </source>
</evidence>
<dbReference type="SUPFAM" id="SSF56112">
    <property type="entry name" value="Protein kinase-like (PK-like)"/>
    <property type="match status" value="1"/>
</dbReference>
<dbReference type="EMBL" id="JBIAZU010000008">
    <property type="protein sequence ID" value="MFF5295927.1"/>
    <property type="molecule type" value="Genomic_DNA"/>
</dbReference>
<dbReference type="PANTHER" id="PTHR43289">
    <property type="entry name" value="MITOGEN-ACTIVATED PROTEIN KINASE KINASE KINASE 20-RELATED"/>
    <property type="match status" value="1"/>
</dbReference>
<keyword evidence="11" id="KW-1185">Reference proteome</keyword>
<keyword evidence="8" id="KW-0472">Membrane</keyword>
<keyword evidence="4 7" id="KW-0547">Nucleotide-binding</keyword>
<dbReference type="Gene3D" id="1.10.510.10">
    <property type="entry name" value="Transferase(Phosphotransferase) domain 1"/>
    <property type="match status" value="1"/>
</dbReference>
<dbReference type="Proteomes" id="UP001602245">
    <property type="component" value="Unassembled WGS sequence"/>
</dbReference>
<evidence type="ECO:0000256" key="2">
    <source>
        <dbReference type="ARBA" id="ARBA00022527"/>
    </source>
</evidence>
<evidence type="ECO:0000313" key="11">
    <source>
        <dbReference type="Proteomes" id="UP001602245"/>
    </source>
</evidence>
<protein>
    <recommendedName>
        <fullName evidence="1">non-specific serine/threonine protein kinase</fullName>
        <ecNumber evidence="1">2.7.11.1</ecNumber>
    </recommendedName>
</protein>
<evidence type="ECO:0000256" key="3">
    <source>
        <dbReference type="ARBA" id="ARBA00022679"/>
    </source>
</evidence>
<keyword evidence="6 7" id="KW-0067">ATP-binding</keyword>
<keyword evidence="5 10" id="KW-0418">Kinase</keyword>
<dbReference type="InterPro" id="IPR000719">
    <property type="entry name" value="Prot_kinase_dom"/>
</dbReference>
<name>A0ABW6WRK5_9ACTN</name>
<evidence type="ECO:0000256" key="5">
    <source>
        <dbReference type="ARBA" id="ARBA00022777"/>
    </source>
</evidence>
<evidence type="ECO:0000256" key="4">
    <source>
        <dbReference type="ARBA" id="ARBA00022741"/>
    </source>
</evidence>
<keyword evidence="2" id="KW-0723">Serine/threonine-protein kinase</keyword>
<dbReference type="PROSITE" id="PS00108">
    <property type="entry name" value="PROTEIN_KINASE_ST"/>
    <property type="match status" value="1"/>
</dbReference>
<dbReference type="Gene3D" id="3.30.200.20">
    <property type="entry name" value="Phosphorylase Kinase, domain 1"/>
    <property type="match status" value="1"/>
</dbReference>
<dbReference type="GO" id="GO:0004674">
    <property type="term" value="F:protein serine/threonine kinase activity"/>
    <property type="evidence" value="ECO:0007669"/>
    <property type="project" value="UniProtKB-EC"/>
</dbReference>
<dbReference type="InterPro" id="IPR017441">
    <property type="entry name" value="Protein_kinase_ATP_BS"/>
</dbReference>
<keyword evidence="8" id="KW-1133">Transmembrane helix</keyword>
<feature type="domain" description="Protein kinase" evidence="9">
    <location>
        <begin position="19"/>
        <end position="273"/>
    </location>
</feature>
<evidence type="ECO:0000256" key="7">
    <source>
        <dbReference type="PROSITE-ProRule" id="PRU10141"/>
    </source>
</evidence>
<reference evidence="10 11" key="1">
    <citation type="submission" date="2024-10" db="EMBL/GenBank/DDBJ databases">
        <title>The Natural Products Discovery Center: Release of the First 8490 Sequenced Strains for Exploring Actinobacteria Biosynthetic Diversity.</title>
        <authorList>
            <person name="Kalkreuter E."/>
            <person name="Kautsar S.A."/>
            <person name="Yang D."/>
            <person name="Bader C.D."/>
            <person name="Teijaro C.N."/>
            <person name="Fluegel L."/>
            <person name="Davis C.M."/>
            <person name="Simpson J.R."/>
            <person name="Lauterbach L."/>
            <person name="Steele A.D."/>
            <person name="Gui C."/>
            <person name="Meng S."/>
            <person name="Li G."/>
            <person name="Viehrig K."/>
            <person name="Ye F."/>
            <person name="Su P."/>
            <person name="Kiefer A.F."/>
            <person name="Nichols A."/>
            <person name="Cepeda A.J."/>
            <person name="Yan W."/>
            <person name="Fan B."/>
            <person name="Jiang Y."/>
            <person name="Adhikari A."/>
            <person name="Zheng C.-J."/>
            <person name="Schuster L."/>
            <person name="Cowan T.M."/>
            <person name="Smanski M.J."/>
            <person name="Chevrette M.G."/>
            <person name="De Carvalho L.P.S."/>
            <person name="Shen B."/>
        </authorList>
    </citation>
    <scope>NUCLEOTIDE SEQUENCE [LARGE SCALE GENOMIC DNA]</scope>
    <source>
        <strain evidence="10 11">NPDC000087</strain>
    </source>
</reference>
<evidence type="ECO:0000256" key="8">
    <source>
        <dbReference type="SAM" id="Phobius"/>
    </source>
</evidence>
<feature type="transmembrane region" description="Helical" evidence="8">
    <location>
        <begin position="298"/>
        <end position="318"/>
    </location>
</feature>
<keyword evidence="3 10" id="KW-0808">Transferase</keyword>
<dbReference type="RefSeq" id="WP_157296811.1">
    <property type="nucleotide sequence ID" value="NZ_JBIAZU010000008.1"/>
</dbReference>
<proteinExistence type="predicted"/>
<comment type="caution">
    <text evidence="10">The sequence shown here is derived from an EMBL/GenBank/DDBJ whole genome shotgun (WGS) entry which is preliminary data.</text>
</comment>
<gene>
    <name evidence="10" type="ORF">ACFY35_41390</name>
</gene>
<accession>A0ABW6WRK5</accession>
<evidence type="ECO:0000313" key="10">
    <source>
        <dbReference type="EMBL" id="MFF5295927.1"/>
    </source>
</evidence>